<evidence type="ECO:0000313" key="2">
    <source>
        <dbReference type="EMBL" id="AKJ09471.1"/>
    </source>
</evidence>
<sequence>MIRRGVQGVKPPVPAQTRLRPRCPPSSRHVVAADEEVVFVQCEYELAGGDRCRNREAITVRDGLIREVRVFFGGRV</sequence>
<accession>A0ABN4GDP3</accession>
<dbReference type="Proteomes" id="UP000035366">
    <property type="component" value="Chromosome"/>
</dbReference>
<evidence type="ECO:0008006" key="4">
    <source>
        <dbReference type="Google" id="ProtNLM"/>
    </source>
</evidence>
<dbReference type="EMBL" id="CP011497">
    <property type="protein sequence ID" value="AKJ09471.1"/>
    <property type="molecule type" value="Genomic_DNA"/>
</dbReference>
<dbReference type="Gene3D" id="3.10.450.50">
    <property type="match status" value="1"/>
</dbReference>
<organism evidence="2 3">
    <name type="scientific">Streptomyces incarnatus</name>
    <dbReference type="NCBI Taxonomy" id="665007"/>
    <lineage>
        <taxon>Bacteria</taxon>
        <taxon>Bacillati</taxon>
        <taxon>Actinomycetota</taxon>
        <taxon>Actinomycetes</taxon>
        <taxon>Kitasatosporales</taxon>
        <taxon>Streptomycetaceae</taxon>
        <taxon>Streptomyces</taxon>
    </lineage>
</organism>
<reference evidence="2 3" key="1">
    <citation type="journal article" date="2015" name="ISME J.">
        <title>Draft Genome Sequence of Streptomyces incarnatus NRRL8089, which Produces the Nucleoside Antibiotic Sinefungin.</title>
        <authorList>
            <person name="Oshima K."/>
            <person name="Hattori M."/>
            <person name="Shimizu H."/>
            <person name="Fukuda K."/>
            <person name="Nemoto M."/>
            <person name="Inagaki K."/>
            <person name="Tamura T."/>
        </authorList>
    </citation>
    <scope>NUCLEOTIDE SEQUENCE [LARGE SCALE GENOMIC DNA]</scope>
    <source>
        <strain evidence="2 3">NRRL 8089</strain>
    </source>
</reference>
<gene>
    <name evidence="2" type="ORF">ABB07_05375</name>
</gene>
<protein>
    <recommendedName>
        <fullName evidence="4">SnoaL-like domain-containing protein</fullName>
    </recommendedName>
</protein>
<keyword evidence="3" id="KW-1185">Reference proteome</keyword>
<feature type="region of interest" description="Disordered" evidence="1">
    <location>
        <begin position="1"/>
        <end position="25"/>
    </location>
</feature>
<name>A0ABN4GDP3_9ACTN</name>
<evidence type="ECO:0000256" key="1">
    <source>
        <dbReference type="SAM" id="MobiDB-lite"/>
    </source>
</evidence>
<proteinExistence type="predicted"/>
<evidence type="ECO:0000313" key="3">
    <source>
        <dbReference type="Proteomes" id="UP000035366"/>
    </source>
</evidence>